<dbReference type="OrthoDB" id="9481982at2"/>
<dbReference type="Proteomes" id="UP000317550">
    <property type="component" value="Chromosome"/>
</dbReference>
<gene>
    <name evidence="1" type="ORF">FNU76_04220</name>
</gene>
<protein>
    <submittedName>
        <fullName evidence="1">Uncharacterized protein</fullName>
    </submittedName>
</protein>
<evidence type="ECO:0000313" key="1">
    <source>
        <dbReference type="EMBL" id="QDQ25622.1"/>
    </source>
</evidence>
<proteinExistence type="predicted"/>
<dbReference type="EMBL" id="CP041730">
    <property type="protein sequence ID" value="QDQ25622.1"/>
    <property type="molecule type" value="Genomic_DNA"/>
</dbReference>
<sequence length="157" mass="17815">MMEPAGITQADISLNSGWVRYCSTLSPDVISIYSEEVKKENTFLHDYFDDSEAKFDTFLRDARQAGKSDDQIKTLLKLLPELSPGTHLGKELVGLGLFSEVGYNACCNTLLNFICEKDVLLYAFTRPGPLLVKKEITKKGEVMYVYEHEKFEFISKK</sequence>
<keyword evidence="2" id="KW-1185">Reference proteome</keyword>
<dbReference type="AlphaFoldDB" id="A0A516SBU8"/>
<evidence type="ECO:0000313" key="2">
    <source>
        <dbReference type="Proteomes" id="UP000317550"/>
    </source>
</evidence>
<dbReference type="KEGG" id="cari:FNU76_04220"/>
<organism evidence="1 2">
    <name type="scientific">Chitinimonas arctica</name>
    <dbReference type="NCBI Taxonomy" id="2594795"/>
    <lineage>
        <taxon>Bacteria</taxon>
        <taxon>Pseudomonadati</taxon>
        <taxon>Pseudomonadota</taxon>
        <taxon>Betaproteobacteria</taxon>
        <taxon>Neisseriales</taxon>
        <taxon>Chitinibacteraceae</taxon>
        <taxon>Chitinimonas</taxon>
    </lineage>
</organism>
<accession>A0A516SBU8</accession>
<reference evidence="2" key="1">
    <citation type="submission" date="2019-07" db="EMBL/GenBank/DDBJ databases">
        <title>Chitinimonas sp. nov., isolated from Ny-Alesund, arctica soil.</title>
        <authorList>
            <person name="Xu Q."/>
            <person name="Peng F."/>
        </authorList>
    </citation>
    <scope>NUCLEOTIDE SEQUENCE [LARGE SCALE GENOMIC DNA]</scope>
    <source>
        <strain evidence="2">R3-44</strain>
    </source>
</reference>
<dbReference type="RefSeq" id="WP_143856547.1">
    <property type="nucleotide sequence ID" value="NZ_CP041730.1"/>
</dbReference>
<name>A0A516SBU8_9NEIS</name>